<comment type="caution">
    <text evidence="2">The sequence shown here is derived from an EMBL/GenBank/DDBJ whole genome shotgun (WGS) entry which is preliminary data.</text>
</comment>
<feature type="transmembrane region" description="Helical" evidence="1">
    <location>
        <begin position="243"/>
        <end position="264"/>
    </location>
</feature>
<dbReference type="Proteomes" id="UP001642540">
    <property type="component" value="Unassembled WGS sequence"/>
</dbReference>
<feature type="transmembrane region" description="Helical" evidence="1">
    <location>
        <begin position="127"/>
        <end position="149"/>
    </location>
</feature>
<proteinExistence type="predicted"/>
<feature type="transmembrane region" description="Helical" evidence="1">
    <location>
        <begin position="155"/>
        <end position="176"/>
    </location>
</feature>
<evidence type="ECO:0000256" key="1">
    <source>
        <dbReference type="SAM" id="Phobius"/>
    </source>
</evidence>
<dbReference type="EMBL" id="CAXLJM020000107">
    <property type="protein sequence ID" value="CAL8135267.1"/>
    <property type="molecule type" value="Genomic_DNA"/>
</dbReference>
<organism evidence="2 3">
    <name type="scientific">Orchesella dallaii</name>
    <dbReference type="NCBI Taxonomy" id="48710"/>
    <lineage>
        <taxon>Eukaryota</taxon>
        <taxon>Metazoa</taxon>
        <taxon>Ecdysozoa</taxon>
        <taxon>Arthropoda</taxon>
        <taxon>Hexapoda</taxon>
        <taxon>Collembola</taxon>
        <taxon>Entomobryomorpha</taxon>
        <taxon>Entomobryoidea</taxon>
        <taxon>Orchesellidae</taxon>
        <taxon>Orchesellinae</taxon>
        <taxon>Orchesella</taxon>
    </lineage>
</organism>
<keyword evidence="3" id="KW-1185">Reference proteome</keyword>
<accession>A0ABP1RTK5</accession>
<keyword evidence="1" id="KW-0812">Transmembrane</keyword>
<evidence type="ECO:0000313" key="2">
    <source>
        <dbReference type="EMBL" id="CAL8135267.1"/>
    </source>
</evidence>
<protein>
    <recommendedName>
        <fullName evidence="4">Gustatory receptor</fullName>
    </recommendedName>
</protein>
<name>A0ABP1RTK5_9HEXA</name>
<evidence type="ECO:0008006" key="4">
    <source>
        <dbReference type="Google" id="ProtNLM"/>
    </source>
</evidence>
<sequence>MFVVTFLLGHGSCVCVIANYELVSPQLLGVSSMLLLSTTLACGCSTVIASNPNELVNGLNCLALLKRRIDIEFSSYVKNSKSHSNFYWKWTSRGLQLTVVTFAGIIATFPAAMVVMDVDPFTFTFPLLLPAYSGIGFLVLRFILSFLWLFECCRFAAIFYSTLFYMFELQTCYLAALERLPIESRMDVKFFKWYNALRIADQSYKGSMSSMIEILMANGFVIFVVCNVISLNCYHILPIEVYWFAPTLSLLCVFFIYFLLPLAIESSIKSQQLIFTRSSLRKINLETGVCSKWRWIRKQYSALRPVTFHCGSRMALEEGVDRTYFAGVFFRTVDGLLLE</sequence>
<evidence type="ECO:0000313" key="3">
    <source>
        <dbReference type="Proteomes" id="UP001642540"/>
    </source>
</evidence>
<keyword evidence="1" id="KW-1133">Transmembrane helix</keyword>
<reference evidence="2 3" key="1">
    <citation type="submission" date="2024-08" db="EMBL/GenBank/DDBJ databases">
        <authorList>
            <person name="Cucini C."/>
            <person name="Frati F."/>
        </authorList>
    </citation>
    <scope>NUCLEOTIDE SEQUENCE [LARGE SCALE GENOMIC DNA]</scope>
</reference>
<keyword evidence="1" id="KW-0472">Membrane</keyword>
<feature type="transmembrane region" description="Helical" evidence="1">
    <location>
        <begin position="94"/>
        <end position="115"/>
    </location>
</feature>
<gene>
    <name evidence="2" type="ORF">ODALV1_LOCUS25906</name>
</gene>
<feature type="transmembrane region" description="Helical" evidence="1">
    <location>
        <begin position="214"/>
        <end position="237"/>
    </location>
</feature>